<dbReference type="InterPro" id="IPR011701">
    <property type="entry name" value="MFS"/>
</dbReference>
<dbReference type="SUPFAM" id="SSF103473">
    <property type="entry name" value="MFS general substrate transporter"/>
    <property type="match status" value="1"/>
</dbReference>
<feature type="transmembrane region" description="Helical" evidence="6">
    <location>
        <begin position="83"/>
        <end position="102"/>
    </location>
</feature>
<gene>
    <name evidence="8" type="ORF">GNZ13_10795</name>
</gene>
<dbReference type="InterPro" id="IPR020846">
    <property type="entry name" value="MFS_dom"/>
</dbReference>
<feature type="domain" description="Major facilitator superfamily (MFS) profile" evidence="7">
    <location>
        <begin position="16"/>
        <end position="433"/>
    </location>
</feature>
<organism evidence="8 9">
    <name type="scientific">Paraburkholderia elongata</name>
    <dbReference type="NCBI Taxonomy" id="2675747"/>
    <lineage>
        <taxon>Bacteria</taxon>
        <taxon>Pseudomonadati</taxon>
        <taxon>Pseudomonadota</taxon>
        <taxon>Betaproteobacteria</taxon>
        <taxon>Burkholderiales</taxon>
        <taxon>Burkholderiaceae</taxon>
        <taxon>Paraburkholderia</taxon>
    </lineage>
</organism>
<feature type="transmembrane region" description="Helical" evidence="6">
    <location>
        <begin position="339"/>
        <end position="360"/>
    </location>
</feature>
<dbReference type="Proteomes" id="UP000655523">
    <property type="component" value="Unassembled WGS sequence"/>
</dbReference>
<dbReference type="RefSeq" id="WP_172163390.1">
    <property type="nucleotide sequence ID" value="NZ_WOEZ01000050.1"/>
</dbReference>
<evidence type="ECO:0000313" key="9">
    <source>
        <dbReference type="Proteomes" id="UP000655523"/>
    </source>
</evidence>
<dbReference type="Gene3D" id="1.20.1250.20">
    <property type="entry name" value="MFS general substrate transporter like domains"/>
    <property type="match status" value="2"/>
</dbReference>
<feature type="transmembrane region" description="Helical" evidence="6">
    <location>
        <begin position="108"/>
        <end position="132"/>
    </location>
</feature>
<name>A0A972SGM2_9BURK</name>
<dbReference type="InterPro" id="IPR044770">
    <property type="entry name" value="MFS_spinster-like"/>
</dbReference>
<proteinExistence type="predicted"/>
<evidence type="ECO:0000256" key="1">
    <source>
        <dbReference type="ARBA" id="ARBA00004141"/>
    </source>
</evidence>
<keyword evidence="3 6" id="KW-0812">Transmembrane</keyword>
<evidence type="ECO:0000256" key="5">
    <source>
        <dbReference type="ARBA" id="ARBA00023136"/>
    </source>
</evidence>
<feature type="transmembrane region" description="Helical" evidence="6">
    <location>
        <begin position="372"/>
        <end position="394"/>
    </location>
</feature>
<evidence type="ECO:0000313" key="8">
    <source>
        <dbReference type="EMBL" id="NPT55078.1"/>
    </source>
</evidence>
<dbReference type="PANTHER" id="PTHR23505">
    <property type="entry name" value="SPINSTER"/>
    <property type="match status" value="1"/>
</dbReference>
<dbReference type="EMBL" id="WOEZ01000050">
    <property type="protein sequence ID" value="NPT55078.1"/>
    <property type="molecule type" value="Genomic_DNA"/>
</dbReference>
<comment type="caution">
    <text evidence="8">The sequence shown here is derived from an EMBL/GenBank/DDBJ whole genome shotgun (WGS) entry which is preliminary data.</text>
</comment>
<accession>A0A972SGM2</accession>
<feature type="transmembrane region" description="Helical" evidence="6">
    <location>
        <begin position="144"/>
        <end position="166"/>
    </location>
</feature>
<keyword evidence="4 6" id="KW-1133">Transmembrane helix</keyword>
<evidence type="ECO:0000259" key="7">
    <source>
        <dbReference type="PROSITE" id="PS50850"/>
    </source>
</evidence>
<evidence type="ECO:0000256" key="6">
    <source>
        <dbReference type="SAM" id="Phobius"/>
    </source>
</evidence>
<comment type="subcellular location">
    <subcellularLocation>
        <location evidence="1">Membrane</location>
        <topology evidence="1">Multi-pass membrane protein</topology>
    </subcellularLocation>
</comment>
<feature type="transmembrane region" description="Helical" evidence="6">
    <location>
        <begin position="281"/>
        <end position="299"/>
    </location>
</feature>
<dbReference type="GO" id="GO:0016020">
    <property type="term" value="C:membrane"/>
    <property type="evidence" value="ECO:0007669"/>
    <property type="project" value="UniProtKB-SubCell"/>
</dbReference>
<dbReference type="PANTHER" id="PTHR23505:SF79">
    <property type="entry name" value="PROTEIN SPINSTER"/>
    <property type="match status" value="1"/>
</dbReference>
<dbReference type="PROSITE" id="PS50850">
    <property type="entry name" value="MFS"/>
    <property type="match status" value="1"/>
</dbReference>
<evidence type="ECO:0000256" key="4">
    <source>
        <dbReference type="ARBA" id="ARBA00022989"/>
    </source>
</evidence>
<keyword evidence="9" id="KW-1185">Reference proteome</keyword>
<feature type="transmembrane region" description="Helical" evidence="6">
    <location>
        <begin position="12"/>
        <end position="30"/>
    </location>
</feature>
<feature type="transmembrane region" description="Helical" evidence="6">
    <location>
        <begin position="311"/>
        <end position="333"/>
    </location>
</feature>
<feature type="transmembrane region" description="Helical" evidence="6">
    <location>
        <begin position="406"/>
        <end position="426"/>
    </location>
</feature>
<feature type="transmembrane region" description="Helical" evidence="6">
    <location>
        <begin position="50"/>
        <end position="71"/>
    </location>
</feature>
<dbReference type="GO" id="GO:0022857">
    <property type="term" value="F:transmembrane transporter activity"/>
    <property type="evidence" value="ECO:0007669"/>
    <property type="project" value="InterPro"/>
</dbReference>
<sequence>MTRRYLDVKGSKAAYLVALMSLCYMVSYLDRSVLTIVAQPLKSTLALSDTQLGVLQGFAFSIFFFIGGIPLGWMVDRTNRIRLVACCVLIWSTATMLCGFASNFGELFAARACTAAAEAVIVPAGLSLFADLLSTRRIPLASSILATSPFIGGGIALLLGGVALSYFGLGGNASWFLPGHQAWQKVYVLIGLLGIIPILLLLLVKEPQRKELDLAEKVEQAKMIGLSHTLKYLFFESKFYAPYITGVCTIFLVFYSVIAWFPILLSRQFQIAPAEVGKSLGPIFIIVGLFGGMVSQVSLRRVAPEKIVARIMAIILFSCAIQFANMLSVAFVRNIYVGMVLYAISTLLTGVVVSTAYTPIQLSVPNRMRGKAMAIVFCGINLLGTGLGPFLVGFFNDRVFVGADSLAKALCTVGSVAACLGALLFFRAWTVLNPPHVARQIG</sequence>
<keyword evidence="2" id="KW-0813">Transport</keyword>
<dbReference type="InterPro" id="IPR036259">
    <property type="entry name" value="MFS_trans_sf"/>
</dbReference>
<dbReference type="AlphaFoldDB" id="A0A972SGM2"/>
<evidence type="ECO:0000256" key="3">
    <source>
        <dbReference type="ARBA" id="ARBA00022692"/>
    </source>
</evidence>
<dbReference type="Pfam" id="PF07690">
    <property type="entry name" value="MFS_1"/>
    <property type="match status" value="1"/>
</dbReference>
<feature type="transmembrane region" description="Helical" evidence="6">
    <location>
        <begin position="186"/>
        <end position="204"/>
    </location>
</feature>
<keyword evidence="5 6" id="KW-0472">Membrane</keyword>
<feature type="transmembrane region" description="Helical" evidence="6">
    <location>
        <begin position="240"/>
        <end position="261"/>
    </location>
</feature>
<evidence type="ECO:0000256" key="2">
    <source>
        <dbReference type="ARBA" id="ARBA00022448"/>
    </source>
</evidence>
<reference evidence="8 9" key="1">
    <citation type="submission" date="2019-11" db="EMBL/GenBank/DDBJ databases">
        <title>Metabolism of dissolved organic matter in forest soils.</title>
        <authorList>
            <person name="Cyle K.T."/>
            <person name="Wilhelm R.C."/>
            <person name="Martinez C.E."/>
        </authorList>
    </citation>
    <scope>NUCLEOTIDE SEQUENCE [LARGE SCALE GENOMIC DNA]</scope>
    <source>
        <strain evidence="8 9">5N</strain>
    </source>
</reference>
<protein>
    <submittedName>
        <fullName evidence="8">MFS transporter</fullName>
    </submittedName>
</protein>